<dbReference type="SUPFAM" id="SSF49344">
    <property type="entry name" value="CBD9-like"/>
    <property type="match status" value="1"/>
</dbReference>
<evidence type="ECO:0000313" key="3">
    <source>
        <dbReference type="EMBL" id="OAA63708.1"/>
    </source>
</evidence>
<dbReference type="CDD" id="cd09630">
    <property type="entry name" value="CDH_like_cytochrome"/>
    <property type="match status" value="1"/>
</dbReference>
<evidence type="ECO:0000259" key="2">
    <source>
        <dbReference type="Pfam" id="PF16010"/>
    </source>
</evidence>
<gene>
    <name evidence="3" type="ORF">SPI_03871</name>
</gene>
<dbReference type="Gene3D" id="2.60.40.1210">
    <property type="entry name" value="Cellobiose dehydrogenase, cytochrome domain"/>
    <property type="match status" value="1"/>
</dbReference>
<sequence length="243" mass="24914">MKWAPLAAGCCTVLVAGWSAFAAAATMGGAGSAGRAGSAAADADTTIYVDAQTGFTFSQYLAKYSLNSKGMYIRIAVPSSVPASTDFDVVVQIVAPVDVGWAGLAWGGDMTKNPLAVAWGYASGGVISSRWANGHYLPQPYTGSTYEVLPAGTHSNGTHWQITAKCSGCTAYGSGSGSSLSRLSAHGSNRLAFAYAATKPTSPASNLSSFGEHSVIGYWSHDFSAGENAAFASLVAKNLKSSR</sequence>
<dbReference type="Proteomes" id="UP000076874">
    <property type="component" value="Unassembled WGS sequence"/>
</dbReference>
<evidence type="ECO:0000256" key="1">
    <source>
        <dbReference type="SAM" id="SignalP"/>
    </source>
</evidence>
<dbReference type="EMBL" id="AZHD01000005">
    <property type="protein sequence ID" value="OAA63708.1"/>
    <property type="molecule type" value="Genomic_DNA"/>
</dbReference>
<accession>A0A167WF52</accession>
<name>A0A167WF52_9HYPO</name>
<dbReference type="Pfam" id="PF16010">
    <property type="entry name" value="CDH-cyt"/>
    <property type="match status" value="1"/>
</dbReference>
<feature type="chain" id="PRO_5007893979" evidence="1">
    <location>
        <begin position="25"/>
        <end position="243"/>
    </location>
</feature>
<evidence type="ECO:0000313" key="4">
    <source>
        <dbReference type="Proteomes" id="UP000076874"/>
    </source>
</evidence>
<feature type="signal peptide" evidence="1">
    <location>
        <begin position="1"/>
        <end position="24"/>
    </location>
</feature>
<dbReference type="PANTHER" id="PTHR47797">
    <property type="entry name" value="DEHYDROGENASE, PUTATIVE (AFU_ORTHOLOGUE AFUA_8G05805)-RELATED"/>
    <property type="match status" value="1"/>
</dbReference>
<protein>
    <submittedName>
        <fullName evidence="3">Cellobiose dehydrogenase, cytochrome</fullName>
    </submittedName>
</protein>
<keyword evidence="1" id="KW-0732">Signal</keyword>
<comment type="caution">
    <text evidence="3">The sequence shown here is derived from an EMBL/GenBank/DDBJ whole genome shotgun (WGS) entry which is preliminary data.</text>
</comment>
<proteinExistence type="predicted"/>
<dbReference type="PANTHER" id="PTHR47797:SF5">
    <property type="entry name" value="CELLOBIOSE DEHYDROGENASE CYTOCHROME DOMAIN-CONTAINING PROTEIN"/>
    <property type="match status" value="1"/>
</dbReference>
<reference evidence="3 4" key="1">
    <citation type="journal article" date="2016" name="Genome Biol. Evol.">
        <title>Divergent and convergent evolution of fungal pathogenicity.</title>
        <authorList>
            <person name="Shang Y."/>
            <person name="Xiao G."/>
            <person name="Zheng P."/>
            <person name="Cen K."/>
            <person name="Zhan S."/>
            <person name="Wang C."/>
        </authorList>
    </citation>
    <scope>NUCLEOTIDE SEQUENCE [LARGE SCALE GENOMIC DNA]</scope>
    <source>
        <strain evidence="3 4">RCEF 264</strain>
    </source>
</reference>
<dbReference type="OrthoDB" id="413885at2759"/>
<feature type="domain" description="Cellobiose dehydrogenase-like cytochrome" evidence="2">
    <location>
        <begin position="48"/>
        <end position="232"/>
    </location>
</feature>
<dbReference type="AlphaFoldDB" id="A0A167WF52"/>
<keyword evidence="4" id="KW-1185">Reference proteome</keyword>
<organism evidence="3 4">
    <name type="scientific">Niveomyces insectorum RCEF 264</name>
    <dbReference type="NCBI Taxonomy" id="1081102"/>
    <lineage>
        <taxon>Eukaryota</taxon>
        <taxon>Fungi</taxon>
        <taxon>Dikarya</taxon>
        <taxon>Ascomycota</taxon>
        <taxon>Pezizomycotina</taxon>
        <taxon>Sordariomycetes</taxon>
        <taxon>Hypocreomycetidae</taxon>
        <taxon>Hypocreales</taxon>
        <taxon>Cordycipitaceae</taxon>
        <taxon>Niveomyces</taxon>
    </lineage>
</organism>
<dbReference type="InterPro" id="IPR015920">
    <property type="entry name" value="Cellobiose_DH-like_cyt"/>
</dbReference>